<dbReference type="Proteomes" id="UP000585474">
    <property type="component" value="Unassembled WGS sequence"/>
</dbReference>
<protein>
    <submittedName>
        <fullName evidence="1">Uncharacterized protein</fullName>
    </submittedName>
</protein>
<keyword evidence="2" id="KW-1185">Reference proteome</keyword>
<comment type="caution">
    <text evidence="1">The sequence shown here is derived from an EMBL/GenBank/DDBJ whole genome shotgun (WGS) entry which is preliminary data.</text>
</comment>
<sequence>MLARGGLRWGGGEEGEIAAWRGAVICFGDNMNVEVEAEAVVWWSKREKSEIEKCGTCAGGGSGLCFETEAVVGRKKRRE</sequence>
<dbReference type="EMBL" id="BJWL01000011">
    <property type="protein sequence ID" value="GFY96724.1"/>
    <property type="molecule type" value="Genomic_DNA"/>
</dbReference>
<gene>
    <name evidence="1" type="ORF">Acr_11g0010300</name>
</gene>
<evidence type="ECO:0000313" key="1">
    <source>
        <dbReference type="EMBL" id="GFY96724.1"/>
    </source>
</evidence>
<evidence type="ECO:0000313" key="2">
    <source>
        <dbReference type="Proteomes" id="UP000585474"/>
    </source>
</evidence>
<proteinExistence type="predicted"/>
<reference evidence="1 2" key="1">
    <citation type="submission" date="2019-07" db="EMBL/GenBank/DDBJ databases">
        <title>De Novo Assembly of kiwifruit Actinidia rufa.</title>
        <authorList>
            <person name="Sugita-Konishi S."/>
            <person name="Sato K."/>
            <person name="Mori E."/>
            <person name="Abe Y."/>
            <person name="Kisaki G."/>
            <person name="Hamano K."/>
            <person name="Suezawa K."/>
            <person name="Otani M."/>
            <person name="Fukuda T."/>
            <person name="Manabe T."/>
            <person name="Gomi K."/>
            <person name="Tabuchi M."/>
            <person name="Akimitsu K."/>
            <person name="Kataoka I."/>
        </authorList>
    </citation>
    <scope>NUCLEOTIDE SEQUENCE [LARGE SCALE GENOMIC DNA]</scope>
    <source>
        <strain evidence="2">cv. Fuchu</strain>
    </source>
</reference>
<name>A0A7J0FDE6_9ERIC</name>
<organism evidence="1 2">
    <name type="scientific">Actinidia rufa</name>
    <dbReference type="NCBI Taxonomy" id="165716"/>
    <lineage>
        <taxon>Eukaryota</taxon>
        <taxon>Viridiplantae</taxon>
        <taxon>Streptophyta</taxon>
        <taxon>Embryophyta</taxon>
        <taxon>Tracheophyta</taxon>
        <taxon>Spermatophyta</taxon>
        <taxon>Magnoliopsida</taxon>
        <taxon>eudicotyledons</taxon>
        <taxon>Gunneridae</taxon>
        <taxon>Pentapetalae</taxon>
        <taxon>asterids</taxon>
        <taxon>Ericales</taxon>
        <taxon>Actinidiaceae</taxon>
        <taxon>Actinidia</taxon>
    </lineage>
</organism>
<dbReference type="AlphaFoldDB" id="A0A7J0FDE6"/>
<accession>A0A7J0FDE6</accession>